<dbReference type="GO" id="GO:0016779">
    <property type="term" value="F:nucleotidyltransferase activity"/>
    <property type="evidence" value="ECO:0007669"/>
    <property type="project" value="InterPro"/>
</dbReference>
<evidence type="ECO:0000259" key="1">
    <source>
        <dbReference type="Pfam" id="PF01909"/>
    </source>
</evidence>
<dbReference type="CDD" id="cd05403">
    <property type="entry name" value="NT_KNTase_like"/>
    <property type="match status" value="1"/>
</dbReference>
<evidence type="ECO:0000313" key="3">
    <source>
        <dbReference type="Proteomes" id="UP000245362"/>
    </source>
</evidence>
<reference evidence="2 3" key="1">
    <citation type="submission" date="2018-05" db="EMBL/GenBank/DDBJ databases">
        <title>Vibrio limimaris sp. nov., isolated from marine sediment.</title>
        <authorList>
            <person name="Li C.-M."/>
        </authorList>
    </citation>
    <scope>NUCLEOTIDE SEQUENCE [LARGE SCALE GENOMIC DNA]</scope>
    <source>
        <strain evidence="2 3">E4404</strain>
    </source>
</reference>
<feature type="domain" description="Polymerase nucleotidyl transferase" evidence="1">
    <location>
        <begin position="16"/>
        <end position="55"/>
    </location>
</feature>
<dbReference type="AlphaFoldDB" id="A0A2U3BCM5"/>
<dbReference type="InterPro" id="IPR002934">
    <property type="entry name" value="Polymerase_NTP_transf_dom"/>
</dbReference>
<dbReference type="InterPro" id="IPR043519">
    <property type="entry name" value="NT_sf"/>
</dbReference>
<name>A0A2U3BCM5_9VIBR</name>
<organism evidence="2 3">
    <name type="scientific">Vibrio albus</name>
    <dbReference type="NCBI Taxonomy" id="2200953"/>
    <lineage>
        <taxon>Bacteria</taxon>
        <taxon>Pseudomonadati</taxon>
        <taxon>Pseudomonadota</taxon>
        <taxon>Gammaproteobacteria</taxon>
        <taxon>Vibrionales</taxon>
        <taxon>Vibrionaceae</taxon>
        <taxon>Vibrio</taxon>
    </lineage>
</organism>
<comment type="caution">
    <text evidence="2">The sequence shown here is derived from an EMBL/GenBank/DDBJ whole genome shotgun (WGS) entry which is preliminary data.</text>
</comment>
<dbReference type="OrthoDB" id="9808659at2"/>
<proteinExistence type="predicted"/>
<dbReference type="Pfam" id="PF01909">
    <property type="entry name" value="NTP_transf_2"/>
    <property type="match status" value="1"/>
</dbReference>
<evidence type="ECO:0000313" key="2">
    <source>
        <dbReference type="EMBL" id="PWI34539.1"/>
    </source>
</evidence>
<dbReference type="SUPFAM" id="SSF81301">
    <property type="entry name" value="Nucleotidyltransferase"/>
    <property type="match status" value="1"/>
</dbReference>
<keyword evidence="3" id="KW-1185">Reference proteome</keyword>
<sequence>MNMIELREKDLLAITELAQKHLVKGTELWAYGSRVKGTALDTSDLDLVMFTPEGEVNDLPEFLSALQHSNIPIFVQIFDWNYLPQAFKDNFQLKNERLLVV</sequence>
<accession>A0A2U3BCM5</accession>
<dbReference type="Gene3D" id="3.30.460.10">
    <property type="entry name" value="Beta Polymerase, domain 2"/>
    <property type="match status" value="1"/>
</dbReference>
<protein>
    <recommendedName>
        <fullName evidence="1">Polymerase nucleotidyl transferase domain-containing protein</fullName>
    </recommendedName>
</protein>
<dbReference type="Proteomes" id="UP000245362">
    <property type="component" value="Unassembled WGS sequence"/>
</dbReference>
<dbReference type="EMBL" id="QFWT01000002">
    <property type="protein sequence ID" value="PWI34539.1"/>
    <property type="molecule type" value="Genomic_DNA"/>
</dbReference>
<gene>
    <name evidence="2" type="ORF">DI392_05370</name>
</gene>